<accession>F9VR33</accession>
<evidence type="ECO:0000313" key="1">
    <source>
        <dbReference type="EMBL" id="GAA11072.1"/>
    </source>
</evidence>
<gene>
    <name evidence="1" type="ORF">GOALK_017_00560</name>
</gene>
<dbReference type="EMBL" id="BACI01000017">
    <property type="protein sequence ID" value="GAA11072.1"/>
    <property type="molecule type" value="Genomic_DNA"/>
</dbReference>
<protein>
    <submittedName>
        <fullName evidence="1">Uncharacterized protein</fullName>
    </submittedName>
</protein>
<reference evidence="1 2" key="1">
    <citation type="submission" date="2011-05" db="EMBL/GenBank/DDBJ databases">
        <title>Whole genome shotgun sequence of Gordonia alkanivorans NBRC 16433.</title>
        <authorList>
            <person name="Hosoyama A."/>
            <person name="Nakamura S."/>
            <person name="Takarada H."/>
            <person name="Tsuchikane K."/>
            <person name="Yamazaki S."/>
            <person name="Fujita N."/>
        </authorList>
    </citation>
    <scope>NUCLEOTIDE SEQUENCE [LARGE SCALE GENOMIC DNA]</scope>
    <source>
        <strain evidence="1 2">NBRC 16433</strain>
    </source>
</reference>
<dbReference type="STRING" id="1027371.GOALK_017_00560"/>
<name>F9VR33_9ACTN</name>
<comment type="caution">
    <text evidence="1">The sequence shown here is derived from an EMBL/GenBank/DDBJ whole genome shotgun (WGS) entry which is preliminary data.</text>
</comment>
<dbReference type="Proteomes" id="UP000003558">
    <property type="component" value="Unassembled WGS sequence"/>
</dbReference>
<proteinExistence type="predicted"/>
<organism evidence="1 2">
    <name type="scientific">Gordonia alkanivorans NBRC 16433</name>
    <dbReference type="NCBI Taxonomy" id="1027371"/>
    <lineage>
        <taxon>Bacteria</taxon>
        <taxon>Bacillati</taxon>
        <taxon>Actinomycetota</taxon>
        <taxon>Actinomycetes</taxon>
        <taxon>Mycobacteriales</taxon>
        <taxon>Gordoniaceae</taxon>
        <taxon>Gordonia</taxon>
    </lineage>
</organism>
<dbReference type="AlphaFoldDB" id="F9VR33"/>
<sequence length="78" mass="8206">MTTHSGGGDTEALTDLARGQRAVLDEQVHHRITRLTIVVRIGTEGRASGCRTSGGHGIAAARGQHNIVPHGFHNTSVT</sequence>
<evidence type="ECO:0000313" key="2">
    <source>
        <dbReference type="Proteomes" id="UP000003558"/>
    </source>
</evidence>